<dbReference type="EMBL" id="JH712074">
    <property type="protein sequence ID" value="EFO19685.1"/>
    <property type="molecule type" value="Genomic_DNA"/>
</dbReference>
<organism evidence="1">
    <name type="scientific">Loa loa</name>
    <name type="common">Eye worm</name>
    <name type="synonym">Filaria loa</name>
    <dbReference type="NCBI Taxonomy" id="7209"/>
    <lineage>
        <taxon>Eukaryota</taxon>
        <taxon>Metazoa</taxon>
        <taxon>Ecdysozoa</taxon>
        <taxon>Nematoda</taxon>
        <taxon>Chromadorea</taxon>
        <taxon>Rhabditida</taxon>
        <taxon>Spirurina</taxon>
        <taxon>Spiruromorpha</taxon>
        <taxon>Filarioidea</taxon>
        <taxon>Onchocercidae</taxon>
        <taxon>Loa</taxon>
    </lineage>
</organism>
<evidence type="ECO:0000313" key="1">
    <source>
        <dbReference type="EMBL" id="EFO19685.1"/>
    </source>
</evidence>
<dbReference type="KEGG" id="loa:LOAG_08805"/>
<gene>
    <name evidence="1" type="ORF">LOAG_08805</name>
</gene>
<dbReference type="RefSeq" id="XP_003144383.1">
    <property type="nucleotide sequence ID" value="XM_003144335.1"/>
</dbReference>
<protein>
    <submittedName>
        <fullName evidence="1">Uncharacterized protein</fullName>
    </submittedName>
</protein>
<name>A0A1S0TTQ7_LOALO</name>
<dbReference type="GeneID" id="9946236"/>
<reference evidence="1" key="1">
    <citation type="submission" date="2012-04" db="EMBL/GenBank/DDBJ databases">
        <title>The Genome Sequence of Loa loa.</title>
        <authorList>
            <consortium name="The Broad Institute Genome Sequencing Platform"/>
            <consortium name="Broad Institute Genome Sequencing Center for Infectious Disease"/>
            <person name="Nutman T.B."/>
            <person name="Fink D.L."/>
            <person name="Russ C."/>
            <person name="Young S."/>
            <person name="Zeng Q."/>
            <person name="Gargeya S."/>
            <person name="Alvarado L."/>
            <person name="Berlin A."/>
            <person name="Chapman S.B."/>
            <person name="Chen Z."/>
            <person name="Freedman E."/>
            <person name="Gellesch M."/>
            <person name="Goldberg J."/>
            <person name="Griggs A."/>
            <person name="Gujja S."/>
            <person name="Heilman E.R."/>
            <person name="Heiman D."/>
            <person name="Howarth C."/>
            <person name="Mehta T."/>
            <person name="Neiman D."/>
            <person name="Pearson M."/>
            <person name="Roberts A."/>
            <person name="Saif S."/>
            <person name="Shea T."/>
            <person name="Shenoy N."/>
            <person name="Sisk P."/>
            <person name="Stolte C."/>
            <person name="Sykes S."/>
            <person name="White J."/>
            <person name="Yandava C."/>
            <person name="Haas B."/>
            <person name="Henn M.R."/>
            <person name="Nusbaum C."/>
            <person name="Birren B."/>
        </authorList>
    </citation>
    <scope>NUCLEOTIDE SEQUENCE [LARGE SCALE GENOMIC DNA]</scope>
</reference>
<sequence length="114" mass="13362">MPTSCLVPCPVIQIRNGNGRKREMVDEEKRSNNGVLKMAVKIAGSQYCRLSLSISQRWQRKDVMYIYRYADMHSTDMLHSCFSFYPWPSLSFICSVFHQFHQQNGMTEEWSKST</sequence>
<dbReference type="CTD" id="9946236"/>
<accession>A0A1S0TTQ7</accession>
<dbReference type="AlphaFoldDB" id="A0A1S0TTQ7"/>
<proteinExistence type="predicted"/>
<dbReference type="InParanoid" id="A0A1S0TTQ7"/>